<feature type="domain" description="FAD/NAD(P)-binding" evidence="2">
    <location>
        <begin position="9"/>
        <end position="215"/>
    </location>
</feature>
<dbReference type="InterPro" id="IPR023753">
    <property type="entry name" value="FAD/NAD-binding_dom"/>
</dbReference>
<reference evidence="3 4" key="1">
    <citation type="submission" date="2022-10" db="EMBL/GenBank/DDBJ databases">
        <title>The complete genomes of actinobacterial strains from the NBC collection.</title>
        <authorList>
            <person name="Joergensen T.S."/>
            <person name="Alvarez Arevalo M."/>
            <person name="Sterndorff E.B."/>
            <person name="Faurdal D."/>
            <person name="Vuksanovic O."/>
            <person name="Mourched A.-S."/>
            <person name="Charusanti P."/>
            <person name="Shaw S."/>
            <person name="Blin K."/>
            <person name="Weber T."/>
        </authorList>
    </citation>
    <scope>NUCLEOTIDE SEQUENCE [LARGE SCALE GENOMIC DNA]</scope>
    <source>
        <strain evidence="3 4">NBC_01247</strain>
    </source>
</reference>
<dbReference type="InterPro" id="IPR036188">
    <property type="entry name" value="FAD/NAD-bd_sf"/>
</dbReference>
<organism evidence="3 4">
    <name type="scientific">Kitasatospora herbaricolor</name>
    <dbReference type="NCBI Taxonomy" id="68217"/>
    <lineage>
        <taxon>Bacteria</taxon>
        <taxon>Bacillati</taxon>
        <taxon>Actinomycetota</taxon>
        <taxon>Actinomycetes</taxon>
        <taxon>Kitasatosporales</taxon>
        <taxon>Streptomycetaceae</taxon>
        <taxon>Kitasatospora</taxon>
    </lineage>
</organism>
<evidence type="ECO:0000259" key="2">
    <source>
        <dbReference type="Pfam" id="PF07992"/>
    </source>
</evidence>
<name>A0ABZ1W4S8_9ACTN</name>
<evidence type="ECO:0000313" key="3">
    <source>
        <dbReference type="EMBL" id="WUS55755.1"/>
    </source>
</evidence>
<dbReference type="InterPro" id="IPR050982">
    <property type="entry name" value="Auxin_biosynth/cation_transpt"/>
</dbReference>
<dbReference type="Pfam" id="PF07992">
    <property type="entry name" value="Pyr_redox_2"/>
    <property type="match status" value="1"/>
</dbReference>
<proteinExistence type="predicted"/>
<dbReference type="RefSeq" id="WP_329499620.1">
    <property type="nucleotide sequence ID" value="NZ_CP108460.1"/>
</dbReference>
<keyword evidence="4" id="KW-1185">Reference proteome</keyword>
<dbReference type="SUPFAM" id="SSF51905">
    <property type="entry name" value="FAD/NAD(P)-binding domain"/>
    <property type="match status" value="1"/>
</dbReference>
<gene>
    <name evidence="3" type="ORF">OG469_09645</name>
</gene>
<dbReference type="PANTHER" id="PTHR43539">
    <property type="entry name" value="FLAVIN-BINDING MONOOXYGENASE-LIKE PROTEIN (AFU_ORTHOLOGUE AFUA_4G09220)"/>
    <property type="match status" value="1"/>
</dbReference>
<dbReference type="PRINTS" id="PR00368">
    <property type="entry name" value="FADPNR"/>
</dbReference>
<dbReference type="Proteomes" id="UP001432014">
    <property type="component" value="Chromosome"/>
</dbReference>
<protein>
    <submittedName>
        <fullName evidence="3">Lysine N(6)-hydroxylase/L-ornithine N(5)-oxygenase family protein</fullName>
    </submittedName>
</protein>
<sequence>MTGPAAVPVTVIGAGPYGLATAAHLRAHRVPARVLGEPMDGWRAAMPAGMFLKSTPRASNISDPDATHRLGDFRAGQGLPPVGDLYPIPVDEFIRYGDWFQRQCVPEVERAVVTRVEYRRDGFQVSLRGGETYASRAVVMATGLRPYARVPAELAPLLDLGLASHTSDHDDLAVFAGRRVAVIGAGQSALESAALLNEAGATATVVARSGQVLFGATPETDLSGDRALPLRLAKPGSNLGPGWSHVAFSRAPQGFPYLPDATRAHLVRTVLGPSGAWWLRDRVEGCLPLLTGYAIRSVEQADGQLRLGLRGPHGRTETLEADHVLAATGYGVDIDRLDLLDEGLRRAVRRGNGGAPRLSRTFESSVPGLYFTGLSAADTFGPVLRFVCGTAFAAGRISRGIAAAQGH</sequence>
<dbReference type="EMBL" id="CP108482">
    <property type="protein sequence ID" value="WUS55755.1"/>
    <property type="molecule type" value="Genomic_DNA"/>
</dbReference>
<dbReference type="PRINTS" id="PR00411">
    <property type="entry name" value="PNDRDTASEI"/>
</dbReference>
<evidence type="ECO:0000313" key="4">
    <source>
        <dbReference type="Proteomes" id="UP001432014"/>
    </source>
</evidence>
<evidence type="ECO:0000256" key="1">
    <source>
        <dbReference type="ARBA" id="ARBA00023002"/>
    </source>
</evidence>
<accession>A0ABZ1W4S8</accession>
<keyword evidence="1" id="KW-0560">Oxidoreductase</keyword>
<dbReference type="Gene3D" id="3.50.50.60">
    <property type="entry name" value="FAD/NAD(P)-binding domain"/>
    <property type="match status" value="1"/>
</dbReference>
<dbReference type="PANTHER" id="PTHR43539:SF78">
    <property type="entry name" value="FLAVIN-CONTAINING MONOOXYGENASE"/>
    <property type="match status" value="1"/>
</dbReference>